<keyword evidence="3" id="KW-1185">Reference proteome</keyword>
<evidence type="ECO:0000313" key="3">
    <source>
        <dbReference type="Proteomes" id="UP000838749"/>
    </source>
</evidence>
<dbReference type="Proteomes" id="UP000838749">
    <property type="component" value="Unassembled WGS sequence"/>
</dbReference>
<feature type="compositionally biased region" description="Basic and acidic residues" evidence="1">
    <location>
        <begin position="1"/>
        <end position="11"/>
    </location>
</feature>
<evidence type="ECO:0000313" key="2">
    <source>
        <dbReference type="EMBL" id="CAH1054646.1"/>
    </source>
</evidence>
<evidence type="ECO:0000256" key="1">
    <source>
        <dbReference type="SAM" id="MobiDB-lite"/>
    </source>
</evidence>
<accession>A0ABN8FHF2</accession>
<dbReference type="EMBL" id="CAKMAB010000003">
    <property type="protein sequence ID" value="CAH1054646.1"/>
    <property type="molecule type" value="Genomic_DNA"/>
</dbReference>
<reference evidence="2" key="1">
    <citation type="submission" date="2021-12" db="EMBL/GenBank/DDBJ databases">
        <authorList>
            <person name="Criscuolo A."/>
        </authorList>
    </citation>
    <scope>NUCLEOTIDE SEQUENCE</scope>
    <source>
        <strain evidence="2">CIP111894</strain>
    </source>
</reference>
<feature type="region of interest" description="Disordered" evidence="1">
    <location>
        <begin position="1"/>
        <end position="21"/>
    </location>
</feature>
<name>A0ABN8FHF2_9BACL</name>
<gene>
    <name evidence="2" type="ORF">PAECIP111894_00793</name>
</gene>
<proteinExistence type="predicted"/>
<organism evidence="2 3">
    <name type="scientific">Paenibacillus pseudetheri</name>
    <dbReference type="NCBI Taxonomy" id="2897682"/>
    <lineage>
        <taxon>Bacteria</taxon>
        <taxon>Bacillati</taxon>
        <taxon>Bacillota</taxon>
        <taxon>Bacilli</taxon>
        <taxon>Bacillales</taxon>
        <taxon>Paenibacillaceae</taxon>
        <taxon>Paenibacillus</taxon>
    </lineage>
</organism>
<sequence length="48" mass="5826">MKEKNHQEEHMSINPKILYSTNKETDHVRKNLLNSTLNKYHQMASMRR</sequence>
<protein>
    <submittedName>
        <fullName evidence="2">Uncharacterized protein</fullName>
    </submittedName>
</protein>
<comment type="caution">
    <text evidence="2">The sequence shown here is derived from an EMBL/GenBank/DDBJ whole genome shotgun (WGS) entry which is preliminary data.</text>
</comment>